<gene>
    <name evidence="2" type="ORF">V9T40_014259</name>
</gene>
<keyword evidence="1" id="KW-0732">Signal</keyword>
<evidence type="ECO:0000313" key="3">
    <source>
        <dbReference type="Proteomes" id="UP001367676"/>
    </source>
</evidence>
<dbReference type="Pfam" id="PF03392">
    <property type="entry name" value="OS-D"/>
    <property type="match status" value="1"/>
</dbReference>
<feature type="chain" id="PRO_5043053369" evidence="1">
    <location>
        <begin position="20"/>
        <end position="149"/>
    </location>
</feature>
<keyword evidence="3" id="KW-1185">Reference proteome</keyword>
<proteinExistence type="predicted"/>
<dbReference type="AlphaFoldDB" id="A0AAN9THD6"/>
<dbReference type="InterPro" id="IPR005055">
    <property type="entry name" value="A10/PebIII"/>
</dbReference>
<dbReference type="Proteomes" id="UP001367676">
    <property type="component" value="Unassembled WGS sequence"/>
</dbReference>
<evidence type="ECO:0000313" key="2">
    <source>
        <dbReference type="EMBL" id="KAK7571787.1"/>
    </source>
</evidence>
<reference evidence="2 3" key="1">
    <citation type="submission" date="2024-03" db="EMBL/GenBank/DDBJ databases">
        <title>Adaptation during the transition from Ophiocordyceps entomopathogen to insect associate is accompanied by gene loss and intensified selection.</title>
        <authorList>
            <person name="Ward C.M."/>
            <person name="Onetto C.A."/>
            <person name="Borneman A.R."/>
        </authorList>
    </citation>
    <scope>NUCLEOTIDE SEQUENCE [LARGE SCALE GENOMIC DNA]</scope>
    <source>
        <strain evidence="2">AWRI1</strain>
        <tissue evidence="2">Single Adult Female</tissue>
    </source>
</reference>
<dbReference type="SUPFAM" id="SSF100910">
    <property type="entry name" value="Chemosensory protein Csp2"/>
    <property type="match status" value="1"/>
</dbReference>
<accession>A0AAN9THD6</accession>
<dbReference type="EMBL" id="JBBCAQ010000038">
    <property type="protein sequence ID" value="KAK7571787.1"/>
    <property type="molecule type" value="Genomic_DNA"/>
</dbReference>
<dbReference type="InterPro" id="IPR036682">
    <property type="entry name" value="OS_D_A10/PebIII_sf"/>
</dbReference>
<sequence>MHRLTFLVLCFVVTVWGRAEDPKAPEARAKGQKGGIPSQFNEADLDAVLSNPRILVNYVKCFIGEGSCTKEGRDIKQLLPEAIRTECGNCDEKQRLGIAKVLKTLDQQRPDLFKKLMDKYDPHREHEKSIRERIATYDLQHKKPAKRTT</sequence>
<feature type="signal peptide" evidence="1">
    <location>
        <begin position="1"/>
        <end position="19"/>
    </location>
</feature>
<name>A0AAN9THD6_9HEMI</name>
<dbReference type="Gene3D" id="1.10.2080.10">
    <property type="entry name" value="Insect odorant-binding protein A10/Ejaculatory bulb-specific protein 3"/>
    <property type="match status" value="1"/>
</dbReference>
<organism evidence="2 3">
    <name type="scientific">Parthenolecanium corni</name>
    <dbReference type="NCBI Taxonomy" id="536013"/>
    <lineage>
        <taxon>Eukaryota</taxon>
        <taxon>Metazoa</taxon>
        <taxon>Ecdysozoa</taxon>
        <taxon>Arthropoda</taxon>
        <taxon>Hexapoda</taxon>
        <taxon>Insecta</taxon>
        <taxon>Pterygota</taxon>
        <taxon>Neoptera</taxon>
        <taxon>Paraneoptera</taxon>
        <taxon>Hemiptera</taxon>
        <taxon>Sternorrhyncha</taxon>
        <taxon>Coccoidea</taxon>
        <taxon>Coccidae</taxon>
        <taxon>Parthenolecanium</taxon>
    </lineage>
</organism>
<protein>
    <submittedName>
        <fullName evidence="2">Uncharacterized protein</fullName>
    </submittedName>
</protein>
<dbReference type="PANTHER" id="PTHR11257">
    <property type="entry name" value="CHEMOSENSORY PROTEIN-RELATED"/>
    <property type="match status" value="1"/>
</dbReference>
<dbReference type="PANTHER" id="PTHR11257:SF13">
    <property type="entry name" value="GEO07322P1"/>
    <property type="match status" value="1"/>
</dbReference>
<comment type="caution">
    <text evidence="2">The sequence shown here is derived from an EMBL/GenBank/DDBJ whole genome shotgun (WGS) entry which is preliminary data.</text>
</comment>
<evidence type="ECO:0000256" key="1">
    <source>
        <dbReference type="SAM" id="SignalP"/>
    </source>
</evidence>